<proteinExistence type="predicted"/>
<reference evidence="3" key="1">
    <citation type="journal article" date="2020" name="Stud. Mycol.">
        <title>101 Dothideomycetes genomes: a test case for predicting lifestyles and emergence of pathogens.</title>
        <authorList>
            <person name="Haridas S."/>
            <person name="Albert R."/>
            <person name="Binder M."/>
            <person name="Bloem J."/>
            <person name="Labutti K."/>
            <person name="Salamov A."/>
            <person name="Andreopoulos B."/>
            <person name="Baker S."/>
            <person name="Barry K."/>
            <person name="Bills G."/>
            <person name="Bluhm B."/>
            <person name="Cannon C."/>
            <person name="Castanera R."/>
            <person name="Culley D."/>
            <person name="Daum C."/>
            <person name="Ezra D."/>
            <person name="Gonzalez J."/>
            <person name="Henrissat B."/>
            <person name="Kuo A."/>
            <person name="Liang C."/>
            <person name="Lipzen A."/>
            <person name="Lutzoni F."/>
            <person name="Magnuson J."/>
            <person name="Mondo S."/>
            <person name="Nolan M."/>
            <person name="Ohm R."/>
            <person name="Pangilinan J."/>
            <person name="Park H.-J."/>
            <person name="Ramirez L."/>
            <person name="Alfaro M."/>
            <person name="Sun H."/>
            <person name="Tritt A."/>
            <person name="Yoshinaga Y."/>
            <person name="Zwiers L.-H."/>
            <person name="Turgeon B."/>
            <person name="Goodwin S."/>
            <person name="Spatafora J."/>
            <person name="Crous P."/>
            <person name="Grigoriev I."/>
        </authorList>
    </citation>
    <scope>NUCLEOTIDE SEQUENCE</scope>
    <source>
        <strain evidence="3">CBS 675.92</strain>
    </source>
</reference>
<dbReference type="EMBL" id="ML976992">
    <property type="protein sequence ID" value="KAF1956384.1"/>
    <property type="molecule type" value="Genomic_DNA"/>
</dbReference>
<sequence length="674" mass="76535">MSGHNFPPRSNAQFSGRKPAQVINVPLEYRRATAFAEMERIAYTMKSEAGCEVDPKWDQGRITKFLIYGTGPNAEKAIGEINKWIMKAKTKSKESTAWAKTPAYDVNKWWYEQVWDKEAARKEMYKGPLPEDKDDSHEHVIIVDWPEDLRDRDPQVLPKDALGGPKLDGLDILRVTYEVFITPIPGPTWPVEIRGSTERGVEAAADHYQSMITKIRIQIFGSSRPVHIILDETEGLDVQLVQAEKWWPIQKHKIVPRLLHSPMMYDPGEFRKDSLHSNQVSILQHALKLGLEAIRREKGSYDFHIRFGAFGLLTSKRLPESEIGKRYPKEVFAAGISNAIGCEAKKWLMDDFHGKALLDRLIAADQFLKPVKSAGWFGYTPRTLSDVRPIFRGTWIFRDPNAPRWVEPVVDARNAGRPTPREPENQGPKLSPNASLMAVQIEWTEDEDGLYEKMEPRYFQLKPGETTPKEHLDIKLLELGDSRAWQFSMESMTLIKKSLASPALQGFASTVELKPNYKLESNEQFAKWRNTTSLPLLDGRLDKVYSFGIQKTGYRIELLGMWYPRQTQPCWGLNVRHSEWATHLAQLEWLPLGRAADWGDAISTFLPDDGLTSAGNMAEEDVDLQQLEALRLANMNIEEPPRDGTRLLLDKLMQLSLVISGADEGGGVPLPSED</sequence>
<organism evidence="3 4">
    <name type="scientific">Byssothecium circinans</name>
    <dbReference type="NCBI Taxonomy" id="147558"/>
    <lineage>
        <taxon>Eukaryota</taxon>
        <taxon>Fungi</taxon>
        <taxon>Dikarya</taxon>
        <taxon>Ascomycota</taxon>
        <taxon>Pezizomycotina</taxon>
        <taxon>Dothideomycetes</taxon>
        <taxon>Pleosporomycetidae</taxon>
        <taxon>Pleosporales</taxon>
        <taxon>Massarineae</taxon>
        <taxon>Massarinaceae</taxon>
        <taxon>Byssothecium</taxon>
    </lineage>
</organism>
<gene>
    <name evidence="3" type="ORF">CC80DRAFT_593832</name>
</gene>
<evidence type="ECO:0000259" key="2">
    <source>
        <dbReference type="Pfam" id="PF25482"/>
    </source>
</evidence>
<dbReference type="Pfam" id="PF25482">
    <property type="entry name" value="DUF7905"/>
    <property type="match status" value="1"/>
</dbReference>
<dbReference type="InterPro" id="IPR057227">
    <property type="entry name" value="DUF7905"/>
</dbReference>
<dbReference type="Proteomes" id="UP000800035">
    <property type="component" value="Unassembled WGS sequence"/>
</dbReference>
<protein>
    <recommendedName>
        <fullName evidence="2">DUF7905 domain-containing protein</fullName>
    </recommendedName>
</protein>
<keyword evidence="4" id="KW-1185">Reference proteome</keyword>
<name>A0A6A5TVP7_9PLEO</name>
<dbReference type="OrthoDB" id="4739136at2759"/>
<feature type="domain" description="DUF7905" evidence="2">
    <location>
        <begin position="274"/>
        <end position="519"/>
    </location>
</feature>
<evidence type="ECO:0000313" key="4">
    <source>
        <dbReference type="Proteomes" id="UP000800035"/>
    </source>
</evidence>
<evidence type="ECO:0000256" key="1">
    <source>
        <dbReference type="SAM" id="MobiDB-lite"/>
    </source>
</evidence>
<feature type="region of interest" description="Disordered" evidence="1">
    <location>
        <begin position="413"/>
        <end position="432"/>
    </location>
</feature>
<accession>A0A6A5TVP7</accession>
<evidence type="ECO:0000313" key="3">
    <source>
        <dbReference type="EMBL" id="KAF1956384.1"/>
    </source>
</evidence>
<dbReference type="AlphaFoldDB" id="A0A6A5TVP7"/>